<protein>
    <submittedName>
        <fullName evidence="2">Uncharacterized protein</fullName>
    </submittedName>
</protein>
<sequence length="151" mass="16638">MFATLPLMLFAGLAAAKSYQIRAVQDPIFHYYLQAYPSDPSIAVMGPDTSSEYFDIDGTIQSANTTRYLNIGSETTSYKTLTFGNSSTTDAWALEGDTIITSTGSTWGRQLNFLACQLDTTYWQIYFQTGSDVPSGETCSNYQSLHLPCLC</sequence>
<keyword evidence="1" id="KW-0732">Signal</keyword>
<evidence type="ECO:0000313" key="3">
    <source>
        <dbReference type="Proteomes" id="UP001408356"/>
    </source>
</evidence>
<dbReference type="Proteomes" id="UP001408356">
    <property type="component" value="Unassembled WGS sequence"/>
</dbReference>
<name>A0ABR2UJX0_9PEZI</name>
<keyword evidence="3" id="KW-1185">Reference proteome</keyword>
<reference evidence="2 3" key="1">
    <citation type="journal article" date="2024" name="J. Plant Pathol.">
        <title>Sequence and assembly of the genome of Seiridium unicorne, isolate CBS 538.82, causal agent of cypress canker disease.</title>
        <authorList>
            <person name="Scali E."/>
            <person name="Rocca G.D."/>
            <person name="Danti R."/>
            <person name="Garbelotto M."/>
            <person name="Barberini S."/>
            <person name="Baroncelli R."/>
            <person name="Emiliani G."/>
        </authorList>
    </citation>
    <scope>NUCLEOTIDE SEQUENCE [LARGE SCALE GENOMIC DNA]</scope>
    <source>
        <strain evidence="2 3">BM-138-508</strain>
    </source>
</reference>
<gene>
    <name evidence="2" type="ORF">SUNI508_10922</name>
</gene>
<comment type="caution">
    <text evidence="2">The sequence shown here is derived from an EMBL/GenBank/DDBJ whole genome shotgun (WGS) entry which is preliminary data.</text>
</comment>
<dbReference type="EMBL" id="JARVKF010000422">
    <property type="protein sequence ID" value="KAK9414804.1"/>
    <property type="molecule type" value="Genomic_DNA"/>
</dbReference>
<organism evidence="2 3">
    <name type="scientific">Seiridium unicorne</name>
    <dbReference type="NCBI Taxonomy" id="138068"/>
    <lineage>
        <taxon>Eukaryota</taxon>
        <taxon>Fungi</taxon>
        <taxon>Dikarya</taxon>
        <taxon>Ascomycota</taxon>
        <taxon>Pezizomycotina</taxon>
        <taxon>Sordariomycetes</taxon>
        <taxon>Xylariomycetidae</taxon>
        <taxon>Amphisphaeriales</taxon>
        <taxon>Sporocadaceae</taxon>
        <taxon>Seiridium</taxon>
    </lineage>
</organism>
<accession>A0ABR2UJX0</accession>
<proteinExistence type="predicted"/>
<feature type="chain" id="PRO_5046302422" evidence="1">
    <location>
        <begin position="17"/>
        <end position="151"/>
    </location>
</feature>
<evidence type="ECO:0000313" key="2">
    <source>
        <dbReference type="EMBL" id="KAK9414804.1"/>
    </source>
</evidence>
<feature type="signal peptide" evidence="1">
    <location>
        <begin position="1"/>
        <end position="16"/>
    </location>
</feature>
<evidence type="ECO:0000256" key="1">
    <source>
        <dbReference type="SAM" id="SignalP"/>
    </source>
</evidence>